<dbReference type="InterPro" id="IPR045621">
    <property type="entry name" value="BPD_transp_1_N"/>
</dbReference>
<dbReference type="PANTHER" id="PTHR43163">
    <property type="entry name" value="DIPEPTIDE TRANSPORT SYSTEM PERMEASE PROTEIN DPPB-RELATED"/>
    <property type="match status" value="1"/>
</dbReference>
<dbReference type="GO" id="GO:0005886">
    <property type="term" value="C:plasma membrane"/>
    <property type="evidence" value="ECO:0007669"/>
    <property type="project" value="UniProtKB-SubCell"/>
</dbReference>
<name>A0A383CZ85_9ZZZZ</name>
<reference evidence="6" key="1">
    <citation type="submission" date="2018-05" db="EMBL/GenBank/DDBJ databases">
        <authorList>
            <person name="Lanie J.A."/>
            <person name="Ng W.-L."/>
            <person name="Kazmierczak K.M."/>
            <person name="Andrzejewski T.M."/>
            <person name="Davidsen T.M."/>
            <person name="Wayne K.J."/>
            <person name="Tettelin H."/>
            <person name="Glass J.I."/>
            <person name="Rusch D."/>
            <person name="Podicherti R."/>
            <person name="Tsui H.-C.T."/>
            <person name="Winkler M.E."/>
        </authorList>
    </citation>
    <scope>NUCLEOTIDE SEQUENCE</scope>
</reference>
<feature type="non-terminal residue" evidence="6">
    <location>
        <position position="106"/>
    </location>
</feature>
<evidence type="ECO:0000256" key="2">
    <source>
        <dbReference type="ARBA" id="ARBA00022448"/>
    </source>
</evidence>
<organism evidence="6">
    <name type="scientific">marine metagenome</name>
    <dbReference type="NCBI Taxonomy" id="408172"/>
    <lineage>
        <taxon>unclassified sequences</taxon>
        <taxon>metagenomes</taxon>
        <taxon>ecological metagenomes</taxon>
    </lineage>
</organism>
<feature type="domain" description="ABC transporter type 1 GsiC-like N-terminal" evidence="5">
    <location>
        <begin position="3"/>
        <end position="75"/>
    </location>
</feature>
<keyword evidence="3" id="KW-1003">Cell membrane</keyword>
<comment type="subcellular location">
    <subcellularLocation>
        <location evidence="1">Cell membrane</location>
        <topology evidence="1">Multi-pass membrane protein</topology>
    </subcellularLocation>
</comment>
<gene>
    <name evidence="6" type="ORF">METZ01_LOCUS490177</name>
</gene>
<keyword evidence="2" id="KW-0813">Transport</keyword>
<feature type="transmembrane region" description="Helical" evidence="4">
    <location>
        <begin position="12"/>
        <end position="31"/>
    </location>
</feature>
<dbReference type="Pfam" id="PF19300">
    <property type="entry name" value="BPD_transp_1_N"/>
    <property type="match status" value="1"/>
</dbReference>
<evidence type="ECO:0000259" key="5">
    <source>
        <dbReference type="Pfam" id="PF19300"/>
    </source>
</evidence>
<accession>A0A383CZ85</accession>
<evidence type="ECO:0000313" key="6">
    <source>
        <dbReference type="EMBL" id="SVE37323.1"/>
    </source>
</evidence>
<feature type="non-terminal residue" evidence="6">
    <location>
        <position position="1"/>
    </location>
</feature>
<proteinExistence type="predicted"/>
<sequence length="106" mass="12188">VRNYMIRRLGHSVFIVMGLMAMLFFAVNVLGDPVELLAGDDATQEVIDAMRTKYGLDRPMYVRFGDFFFNFLTGDFDRSIRHHIQARELVFDRLPNTAVLAMVAWG</sequence>
<evidence type="ECO:0000256" key="1">
    <source>
        <dbReference type="ARBA" id="ARBA00004651"/>
    </source>
</evidence>
<dbReference type="PANTHER" id="PTHR43163:SF6">
    <property type="entry name" value="DIPEPTIDE TRANSPORT SYSTEM PERMEASE PROTEIN DPPB-RELATED"/>
    <property type="match status" value="1"/>
</dbReference>
<protein>
    <recommendedName>
        <fullName evidence="5">ABC transporter type 1 GsiC-like N-terminal domain-containing protein</fullName>
    </recommendedName>
</protein>
<dbReference type="AlphaFoldDB" id="A0A383CZ85"/>
<keyword evidence="4" id="KW-1133">Transmembrane helix</keyword>
<keyword evidence="4" id="KW-0812">Transmembrane</keyword>
<evidence type="ECO:0000256" key="3">
    <source>
        <dbReference type="ARBA" id="ARBA00022475"/>
    </source>
</evidence>
<keyword evidence="4" id="KW-0472">Membrane</keyword>
<dbReference type="EMBL" id="UINC01212831">
    <property type="protein sequence ID" value="SVE37323.1"/>
    <property type="molecule type" value="Genomic_DNA"/>
</dbReference>
<evidence type="ECO:0000256" key="4">
    <source>
        <dbReference type="SAM" id="Phobius"/>
    </source>
</evidence>